<dbReference type="GO" id="GO:0008137">
    <property type="term" value="F:NADH dehydrogenase (ubiquinone) activity"/>
    <property type="evidence" value="ECO:0007669"/>
    <property type="project" value="UniProtKB-EC"/>
</dbReference>
<feature type="transmembrane region" description="Helical" evidence="17">
    <location>
        <begin position="422"/>
        <end position="440"/>
    </location>
</feature>
<dbReference type="PANTHER" id="PTHR42829">
    <property type="entry name" value="NADH-UBIQUINONE OXIDOREDUCTASE CHAIN 5"/>
    <property type="match status" value="1"/>
</dbReference>
<evidence type="ECO:0000256" key="5">
    <source>
        <dbReference type="ARBA" id="ARBA00022448"/>
    </source>
</evidence>
<dbReference type="GO" id="GO:0015990">
    <property type="term" value="P:electron transport coupled proton transport"/>
    <property type="evidence" value="ECO:0007669"/>
    <property type="project" value="TreeGrafter"/>
</dbReference>
<evidence type="ECO:0000256" key="6">
    <source>
        <dbReference type="ARBA" id="ARBA00022660"/>
    </source>
</evidence>
<feature type="transmembrane region" description="Helical" evidence="17">
    <location>
        <begin position="114"/>
        <end position="132"/>
    </location>
</feature>
<evidence type="ECO:0000256" key="17">
    <source>
        <dbReference type="RuleBase" id="RU003404"/>
    </source>
</evidence>
<dbReference type="GO" id="GO:0005743">
    <property type="term" value="C:mitochondrial inner membrane"/>
    <property type="evidence" value="ECO:0007669"/>
    <property type="project" value="UniProtKB-SubCell"/>
</dbReference>
<keyword evidence="14 17" id="KW-0496">Mitochondrion</keyword>
<dbReference type="AlphaFoldDB" id="A0A517LS63"/>
<evidence type="ECO:0000256" key="15">
    <source>
        <dbReference type="ARBA" id="ARBA00023136"/>
    </source>
</evidence>
<comment type="catalytic activity">
    <reaction evidence="16 17">
        <text>a ubiquinone + NADH + 5 H(+)(in) = a ubiquinol + NAD(+) + 4 H(+)(out)</text>
        <dbReference type="Rhea" id="RHEA:29091"/>
        <dbReference type="Rhea" id="RHEA-COMP:9565"/>
        <dbReference type="Rhea" id="RHEA-COMP:9566"/>
        <dbReference type="ChEBI" id="CHEBI:15378"/>
        <dbReference type="ChEBI" id="CHEBI:16389"/>
        <dbReference type="ChEBI" id="CHEBI:17976"/>
        <dbReference type="ChEBI" id="CHEBI:57540"/>
        <dbReference type="ChEBI" id="CHEBI:57945"/>
        <dbReference type="EC" id="7.1.1.2"/>
    </reaction>
</comment>
<comment type="similarity">
    <text evidence="17">Belongs to the complex I subunit 5 family.</text>
</comment>
<feature type="domain" description="NADH:quinone oxidoreductase/Mrp antiporter transmembrane" evidence="18">
    <location>
        <begin position="108"/>
        <end position="385"/>
    </location>
</feature>
<reference evidence="21" key="1">
    <citation type="submission" date="2019-01" db="EMBL/GenBank/DDBJ databases">
        <title>The complete mitochondrial genomes of Gammarus pisinnus and Gammarus lacustris.</title>
        <authorList>
            <person name="Sun S."/>
        </authorList>
    </citation>
    <scope>NUCLEOTIDE SEQUENCE</scope>
</reference>
<keyword evidence="9" id="KW-1278">Translocase</keyword>
<accession>A0A517LS63</accession>
<keyword evidence="6" id="KW-0679">Respiratory chain</keyword>
<feature type="transmembrane region" description="Helical" evidence="17">
    <location>
        <begin position="7"/>
        <end position="28"/>
    </location>
</feature>
<keyword evidence="5 17" id="KW-0813">Transport</keyword>
<dbReference type="GO" id="GO:0042773">
    <property type="term" value="P:ATP synthesis coupled electron transport"/>
    <property type="evidence" value="ECO:0007669"/>
    <property type="project" value="InterPro"/>
</dbReference>
<feature type="transmembrane region" description="Helical" evidence="17">
    <location>
        <begin position="293"/>
        <end position="315"/>
    </location>
</feature>
<feature type="transmembrane region" description="Helical" evidence="17">
    <location>
        <begin position="177"/>
        <end position="194"/>
    </location>
</feature>
<dbReference type="InterPro" id="IPR001750">
    <property type="entry name" value="ND/Mrp_TM"/>
</dbReference>
<dbReference type="EC" id="7.1.1.2" evidence="3 17"/>
<evidence type="ECO:0000256" key="9">
    <source>
        <dbReference type="ARBA" id="ARBA00022967"/>
    </source>
</evidence>
<comment type="subcellular location">
    <subcellularLocation>
        <location evidence="2">Mitochondrion inner membrane</location>
        <topology evidence="2">Multi-pass membrane protein</topology>
    </subcellularLocation>
</comment>
<feature type="domain" description="NADH-Ubiquinone oxidoreductase (complex I) chain 5 N-terminal" evidence="19">
    <location>
        <begin position="49"/>
        <end position="91"/>
    </location>
</feature>
<sequence length="572" mass="62833">MSAGLIIFNMYSSSLVFISGCLIFMGMWLVEQGCSLVIEWQVGGMSSWIMSMSLVFDWMSVFFLGFVCLISGCIMKYSDYYLEGEEHYKRFVFIMIGFVVSMWLLIISPNLVSLLLGWDGLGLTSYLLVVFYQSENSCNAGMLTVLSNRIGDVTILLSIALMFGNGSWDFYEMSNKFSNWVLMLVMLSCFTKSAQMPFSAWLPAAMAAPTPVSALVHSSTLVTAGVYVLIRFSSVMSSCGLSIVMLSVASLTMMMAGVGAMLEMDMKKVVALSTLSQLGMMIMIISVEMKELAFFHLISHALFKSSLFMCAGFMIHSMSGSQDGRNMSGFAMSSPALSIVLSSGNLALCGFPFLTAFYSKDFAMEYLISNSLNFSVIMMSVVGVGLTVSYSLRLLYMSAVSVSVSNSVSGFSDMKLKMSQSVILLFGCSVVMGFFMYWVVVPMNGPVGLSDMGKNSLMVMMMISGVIMFMKMESSLQTKKFMKGLVNTMLTSMWFMPFLSTKLVSKGFVDLGFSMLKGMEGGWSEYYGALGGRSILVKVSSLMQMMQSCMVVSGYLLTSVLSVGVFFLVQWV</sequence>
<evidence type="ECO:0000259" key="20">
    <source>
        <dbReference type="Pfam" id="PF06455"/>
    </source>
</evidence>
<dbReference type="Pfam" id="PF00662">
    <property type="entry name" value="Proton_antipo_N"/>
    <property type="match status" value="1"/>
</dbReference>
<geneLocation type="mitochondrion" evidence="21"/>
<keyword evidence="13 17" id="KW-0830">Ubiquinone</keyword>
<dbReference type="EMBL" id="MK354236">
    <property type="protein sequence ID" value="QDS78470.1"/>
    <property type="molecule type" value="Genomic_DNA"/>
</dbReference>
<feature type="transmembrane region" description="Helical" evidence="17">
    <location>
        <begin position="336"/>
        <end position="359"/>
    </location>
</feature>
<evidence type="ECO:0000256" key="14">
    <source>
        <dbReference type="ARBA" id="ARBA00023128"/>
    </source>
</evidence>
<feature type="transmembrane region" description="Helical" evidence="17">
    <location>
        <begin position="206"/>
        <end position="230"/>
    </location>
</feature>
<keyword evidence="15 17" id="KW-0472">Membrane</keyword>
<comment type="function">
    <text evidence="1">Core subunit of the mitochondrial membrane respiratory chain NADH dehydrogenase (Complex I) that is believed to belong to the minimal assembly required for catalysis. Complex I functions in the transfer of electrons from NADH to the respiratory chain. The immediate electron acceptor for the enzyme is believed to be ubiquinone.</text>
</comment>
<evidence type="ECO:0000256" key="11">
    <source>
        <dbReference type="ARBA" id="ARBA00022989"/>
    </source>
</evidence>
<dbReference type="PRINTS" id="PR01434">
    <property type="entry name" value="NADHDHGNASE5"/>
</dbReference>
<keyword evidence="7 17" id="KW-0812">Transmembrane</keyword>
<comment type="function">
    <text evidence="17">Core subunit of the mitochondrial membrane respiratory chain NADH dehydrogenase (Complex I) which catalyzes electron transfer from NADH through the respiratory chain, using ubiquinone as an electron acceptor. Essential for the catalytic activity and assembly of complex I.</text>
</comment>
<keyword evidence="12 17" id="KW-0520">NAD</keyword>
<evidence type="ECO:0000256" key="1">
    <source>
        <dbReference type="ARBA" id="ARBA00003257"/>
    </source>
</evidence>
<evidence type="ECO:0000256" key="10">
    <source>
        <dbReference type="ARBA" id="ARBA00022982"/>
    </source>
</evidence>
<evidence type="ECO:0000256" key="8">
    <source>
        <dbReference type="ARBA" id="ARBA00022792"/>
    </source>
</evidence>
<dbReference type="Pfam" id="PF00361">
    <property type="entry name" value="Proton_antipo_M"/>
    <property type="match status" value="1"/>
</dbReference>
<evidence type="ECO:0000256" key="13">
    <source>
        <dbReference type="ARBA" id="ARBA00023075"/>
    </source>
</evidence>
<feature type="domain" description="NADH dehydrogenase subunit 5 C-terminal" evidence="20">
    <location>
        <begin position="390"/>
        <end position="569"/>
    </location>
</feature>
<evidence type="ECO:0000259" key="18">
    <source>
        <dbReference type="Pfam" id="PF00361"/>
    </source>
</evidence>
<dbReference type="InterPro" id="IPR001516">
    <property type="entry name" value="Proton_antipo_N"/>
</dbReference>
<feature type="transmembrane region" description="Helical" evidence="17">
    <location>
        <begin position="48"/>
        <end position="70"/>
    </location>
</feature>
<keyword evidence="10" id="KW-0249">Electron transport</keyword>
<feature type="transmembrane region" description="Helical" evidence="17">
    <location>
        <begin position="242"/>
        <end position="262"/>
    </location>
</feature>
<feature type="transmembrane region" description="Helical" evidence="17">
    <location>
        <begin position="91"/>
        <end position="108"/>
    </location>
</feature>
<organism evidence="21">
    <name type="scientific">Gammarus pisinnus</name>
    <dbReference type="NCBI Taxonomy" id="1486748"/>
    <lineage>
        <taxon>Eukaryota</taxon>
        <taxon>Metazoa</taxon>
        <taxon>Ecdysozoa</taxon>
        <taxon>Arthropoda</taxon>
        <taxon>Crustacea</taxon>
        <taxon>Multicrustacea</taxon>
        <taxon>Malacostraca</taxon>
        <taxon>Eumalacostraca</taxon>
        <taxon>Peracarida</taxon>
        <taxon>Amphipoda</taxon>
        <taxon>Senticaudata</taxon>
        <taxon>Gammarida</taxon>
        <taxon>Gammaridira</taxon>
        <taxon>Gammaroidea</taxon>
        <taxon>Gammaridae</taxon>
        <taxon>Gammarus</taxon>
    </lineage>
</organism>
<dbReference type="InterPro" id="IPR010934">
    <property type="entry name" value="NADH_DH_su5_C"/>
</dbReference>
<feature type="transmembrane region" description="Helical" evidence="17">
    <location>
        <begin position="269"/>
        <end position="287"/>
    </location>
</feature>
<evidence type="ECO:0000256" key="2">
    <source>
        <dbReference type="ARBA" id="ARBA00004448"/>
    </source>
</evidence>
<keyword evidence="11 17" id="KW-1133">Transmembrane helix</keyword>
<evidence type="ECO:0000256" key="7">
    <source>
        <dbReference type="ARBA" id="ARBA00022692"/>
    </source>
</evidence>
<name>A0A517LS63_9CRUS</name>
<dbReference type="InterPro" id="IPR003945">
    <property type="entry name" value="NU5C-like"/>
</dbReference>
<dbReference type="PANTHER" id="PTHR42829:SF2">
    <property type="entry name" value="NADH-UBIQUINONE OXIDOREDUCTASE CHAIN 5"/>
    <property type="match status" value="1"/>
</dbReference>
<evidence type="ECO:0000313" key="21">
    <source>
        <dbReference type="EMBL" id="QDS78470.1"/>
    </source>
</evidence>
<gene>
    <name evidence="21" type="primary">nad5</name>
</gene>
<dbReference type="GO" id="GO:0003954">
    <property type="term" value="F:NADH dehydrogenase activity"/>
    <property type="evidence" value="ECO:0007669"/>
    <property type="project" value="TreeGrafter"/>
</dbReference>
<feature type="transmembrane region" description="Helical" evidence="17">
    <location>
        <begin position="371"/>
        <end position="392"/>
    </location>
</feature>
<evidence type="ECO:0000259" key="19">
    <source>
        <dbReference type="Pfam" id="PF00662"/>
    </source>
</evidence>
<evidence type="ECO:0000256" key="12">
    <source>
        <dbReference type="ARBA" id="ARBA00023027"/>
    </source>
</evidence>
<feature type="transmembrane region" description="Helical" evidence="17">
    <location>
        <begin position="153"/>
        <end position="171"/>
    </location>
</feature>
<proteinExistence type="inferred from homology"/>
<feature type="transmembrane region" description="Helical" evidence="17">
    <location>
        <begin position="545"/>
        <end position="569"/>
    </location>
</feature>
<feature type="transmembrane region" description="Helical" evidence="17">
    <location>
        <begin position="452"/>
        <end position="469"/>
    </location>
</feature>
<protein>
    <recommendedName>
        <fullName evidence="4 17">NADH-ubiquinone oxidoreductase chain 5</fullName>
        <ecNumber evidence="3 17">7.1.1.2</ecNumber>
    </recommendedName>
</protein>
<evidence type="ECO:0000256" key="16">
    <source>
        <dbReference type="ARBA" id="ARBA00049551"/>
    </source>
</evidence>
<evidence type="ECO:0000256" key="4">
    <source>
        <dbReference type="ARBA" id="ARBA00021096"/>
    </source>
</evidence>
<dbReference type="Pfam" id="PF06455">
    <property type="entry name" value="NADH5_C"/>
    <property type="match status" value="1"/>
</dbReference>
<evidence type="ECO:0000256" key="3">
    <source>
        <dbReference type="ARBA" id="ARBA00012944"/>
    </source>
</evidence>
<keyword evidence="8" id="KW-0999">Mitochondrion inner membrane</keyword>